<dbReference type="GO" id="GO:0016491">
    <property type="term" value="F:oxidoreductase activity"/>
    <property type="evidence" value="ECO:0007669"/>
    <property type="project" value="UniProtKB-KW"/>
</dbReference>
<protein>
    <submittedName>
        <fullName evidence="4">Uncharacterized protein</fullName>
    </submittedName>
</protein>
<gene>
    <name evidence="4" type="ORF">ATEG_06868</name>
</gene>
<proteinExistence type="inferred from homology"/>
<reference evidence="5" key="1">
    <citation type="submission" date="2005-09" db="EMBL/GenBank/DDBJ databases">
        <title>Annotation of the Aspergillus terreus NIH2624 genome.</title>
        <authorList>
            <person name="Birren B.W."/>
            <person name="Lander E.S."/>
            <person name="Galagan J.E."/>
            <person name="Nusbaum C."/>
            <person name="Devon K."/>
            <person name="Henn M."/>
            <person name="Ma L.-J."/>
            <person name="Jaffe D.B."/>
            <person name="Butler J."/>
            <person name="Alvarez P."/>
            <person name="Gnerre S."/>
            <person name="Grabherr M."/>
            <person name="Kleber M."/>
            <person name="Mauceli E.W."/>
            <person name="Brockman W."/>
            <person name="Rounsley S."/>
            <person name="Young S.K."/>
            <person name="LaButti K."/>
            <person name="Pushparaj V."/>
            <person name="DeCaprio D."/>
            <person name="Crawford M."/>
            <person name="Koehrsen M."/>
            <person name="Engels R."/>
            <person name="Montgomery P."/>
            <person name="Pearson M."/>
            <person name="Howarth C."/>
            <person name="Larson L."/>
            <person name="Luoma S."/>
            <person name="White J."/>
            <person name="Alvarado L."/>
            <person name="Kodira C.D."/>
            <person name="Zeng Q."/>
            <person name="Oleary S."/>
            <person name="Yandava C."/>
            <person name="Denning D.W."/>
            <person name="Nierman W.C."/>
            <person name="Milne T."/>
            <person name="Madden K."/>
        </authorList>
    </citation>
    <scope>NUCLEOTIDE SEQUENCE [LARGE SCALE GENOMIC DNA]</scope>
    <source>
        <strain evidence="5">NIH 2624 / FGSC A1156</strain>
    </source>
</reference>
<dbReference type="PANTHER" id="PTHR24320:SF154">
    <property type="entry name" value="OXIDOREDUCTASE, SHORT-CHAIN DEHYDROGENASE_REDUCTASE FAMILY (AFU_ORTHOLOGUE AFUA_2G04560)"/>
    <property type="match status" value="1"/>
</dbReference>
<dbReference type="HOGENOM" id="CLU_879923_0_0_1"/>
<evidence type="ECO:0000313" key="4">
    <source>
        <dbReference type="EMBL" id="EAU32252.1"/>
    </source>
</evidence>
<comment type="similarity">
    <text evidence="1">Belongs to the short-chain dehydrogenases/reductases (SDR) family.</text>
</comment>
<keyword evidence="3" id="KW-0560">Oxidoreductase</keyword>
<dbReference type="OrthoDB" id="191139at2759"/>
<evidence type="ECO:0000256" key="2">
    <source>
        <dbReference type="ARBA" id="ARBA00022857"/>
    </source>
</evidence>
<dbReference type="AlphaFoldDB" id="Q0CHH4"/>
<dbReference type="SUPFAM" id="SSF52317">
    <property type="entry name" value="Class I glutamine amidotransferase-like"/>
    <property type="match status" value="1"/>
</dbReference>
<dbReference type="Gene3D" id="3.40.50.880">
    <property type="match status" value="1"/>
</dbReference>
<dbReference type="InterPro" id="IPR036291">
    <property type="entry name" value="NAD(P)-bd_dom_sf"/>
</dbReference>
<keyword evidence="2" id="KW-0521">NADP</keyword>
<dbReference type="VEuPathDB" id="FungiDB:ATEG_06868"/>
<organism evidence="4 5">
    <name type="scientific">Aspergillus terreus (strain NIH 2624 / FGSC A1156)</name>
    <dbReference type="NCBI Taxonomy" id="341663"/>
    <lineage>
        <taxon>Eukaryota</taxon>
        <taxon>Fungi</taxon>
        <taxon>Dikarya</taxon>
        <taxon>Ascomycota</taxon>
        <taxon>Pezizomycotina</taxon>
        <taxon>Eurotiomycetes</taxon>
        <taxon>Eurotiomycetidae</taxon>
        <taxon>Eurotiales</taxon>
        <taxon>Aspergillaceae</taxon>
        <taxon>Aspergillus</taxon>
        <taxon>Aspergillus subgen. Circumdati</taxon>
    </lineage>
</organism>
<accession>Q0CHH4</accession>
<dbReference type="PANTHER" id="PTHR24320">
    <property type="entry name" value="RETINOL DEHYDROGENASE"/>
    <property type="match status" value="1"/>
</dbReference>
<name>Q0CHH4_ASPTN</name>
<evidence type="ECO:0000256" key="1">
    <source>
        <dbReference type="ARBA" id="ARBA00006484"/>
    </source>
</evidence>
<evidence type="ECO:0000256" key="3">
    <source>
        <dbReference type="ARBA" id="ARBA00023002"/>
    </source>
</evidence>
<dbReference type="Proteomes" id="UP000007963">
    <property type="component" value="Unassembled WGS sequence"/>
</dbReference>
<dbReference type="InterPro" id="IPR029062">
    <property type="entry name" value="Class_I_gatase-like"/>
</dbReference>
<dbReference type="SUPFAM" id="SSF51735">
    <property type="entry name" value="NAD(P)-binding Rossmann-fold domains"/>
    <property type="match status" value="1"/>
</dbReference>
<dbReference type="OMA" id="YLESLCH"/>
<dbReference type="EMBL" id="CH476603">
    <property type="protein sequence ID" value="EAU32252.1"/>
    <property type="molecule type" value="Genomic_DNA"/>
</dbReference>
<dbReference type="GeneID" id="4319253"/>
<dbReference type="RefSeq" id="XP_001209554.1">
    <property type="nucleotide sequence ID" value="XM_001209554.1"/>
</dbReference>
<evidence type="ECO:0000313" key="5">
    <source>
        <dbReference type="Proteomes" id="UP000007963"/>
    </source>
</evidence>
<dbReference type="STRING" id="341663.Q0CHH4"/>
<dbReference type="Gene3D" id="3.40.50.720">
    <property type="entry name" value="NAD(P)-binding Rossmann-like Domain"/>
    <property type="match status" value="1"/>
</dbReference>
<sequence length="316" mass="34503">MTRIGISKEYKLSPQKIDVVFAANCVGHHVLTTHLLPLLRQTVSQNKTNDARIVVTSSSLHSFCRELNFDLLASPKPPKNRFVDGIWRYARSKLGNILWTRELNRRLLRDDDPASRRIYVNIFFPGNIVTDQWSVWSEILGSLLGAVMQFVFRVIGQSTEDGAATAMFLGASRRVVDDDIRGRYFIPIATPDATTKIAEDGELARDLWAYLESLCHGGAIFPGIIDSSTGKSVIAGRKVTGFTTRGEEEEGVLDTIKSWSRPTIESSAAAACGANYVSPAGPWDAFTVTDGDIVTSANPASAHVTAEAAVNAFDAL</sequence>
<dbReference type="eggNOG" id="KOG1208">
    <property type="taxonomic scope" value="Eukaryota"/>
</dbReference>